<sequence length="65" mass="7506">MKYVKSPRLYIAGDGEMKEELERLINREKNTNITLLGHLDTNELIPFIQNAMFTVIPSKNLENCP</sequence>
<protein>
    <recommendedName>
        <fullName evidence="2">Glycosyl transferase family 1 domain-containing protein</fullName>
    </recommendedName>
</protein>
<gene>
    <name evidence="1" type="ORF">S03H2_25194</name>
</gene>
<proteinExistence type="predicted"/>
<dbReference type="SUPFAM" id="SSF53756">
    <property type="entry name" value="UDP-Glycosyltransferase/glycogen phosphorylase"/>
    <property type="match status" value="1"/>
</dbReference>
<organism evidence="1">
    <name type="scientific">marine sediment metagenome</name>
    <dbReference type="NCBI Taxonomy" id="412755"/>
    <lineage>
        <taxon>unclassified sequences</taxon>
        <taxon>metagenomes</taxon>
        <taxon>ecological metagenomes</taxon>
    </lineage>
</organism>
<dbReference type="Gene3D" id="3.40.50.2000">
    <property type="entry name" value="Glycogen Phosphorylase B"/>
    <property type="match status" value="1"/>
</dbReference>
<evidence type="ECO:0008006" key="2">
    <source>
        <dbReference type="Google" id="ProtNLM"/>
    </source>
</evidence>
<feature type="non-terminal residue" evidence="1">
    <location>
        <position position="65"/>
    </location>
</feature>
<evidence type="ECO:0000313" key="1">
    <source>
        <dbReference type="EMBL" id="GAH31594.1"/>
    </source>
</evidence>
<dbReference type="AlphaFoldDB" id="X1FQF8"/>
<dbReference type="Pfam" id="PF13692">
    <property type="entry name" value="Glyco_trans_1_4"/>
    <property type="match status" value="1"/>
</dbReference>
<accession>X1FQF8</accession>
<comment type="caution">
    <text evidence="1">The sequence shown here is derived from an EMBL/GenBank/DDBJ whole genome shotgun (WGS) entry which is preliminary data.</text>
</comment>
<dbReference type="EMBL" id="BARU01014191">
    <property type="protein sequence ID" value="GAH31594.1"/>
    <property type="molecule type" value="Genomic_DNA"/>
</dbReference>
<name>X1FQF8_9ZZZZ</name>
<reference evidence="1" key="1">
    <citation type="journal article" date="2014" name="Front. Microbiol.">
        <title>High frequency of phylogenetically diverse reductive dehalogenase-homologous genes in deep subseafloor sedimentary metagenomes.</title>
        <authorList>
            <person name="Kawai M."/>
            <person name="Futagami T."/>
            <person name="Toyoda A."/>
            <person name="Takaki Y."/>
            <person name="Nishi S."/>
            <person name="Hori S."/>
            <person name="Arai W."/>
            <person name="Tsubouchi T."/>
            <person name="Morono Y."/>
            <person name="Uchiyama I."/>
            <person name="Ito T."/>
            <person name="Fujiyama A."/>
            <person name="Inagaki F."/>
            <person name="Takami H."/>
        </authorList>
    </citation>
    <scope>NUCLEOTIDE SEQUENCE</scope>
    <source>
        <strain evidence="1">Expedition CK06-06</strain>
    </source>
</reference>